<reference evidence="2" key="1">
    <citation type="journal article" date="2019" name="Int. J. Syst. Evol. Microbiol.">
        <title>The Global Catalogue of Microorganisms (GCM) 10K type strain sequencing project: providing services to taxonomists for standard genome sequencing and annotation.</title>
        <authorList>
            <consortium name="The Broad Institute Genomics Platform"/>
            <consortium name="The Broad Institute Genome Sequencing Center for Infectious Disease"/>
            <person name="Wu L."/>
            <person name="Ma J."/>
        </authorList>
    </citation>
    <scope>NUCLEOTIDE SEQUENCE [LARGE SCALE GENOMIC DNA]</scope>
    <source>
        <strain evidence="2">JCM 16904</strain>
    </source>
</reference>
<dbReference type="RefSeq" id="WP_344885535.1">
    <property type="nucleotide sequence ID" value="NZ_BAAAZP010000103.1"/>
</dbReference>
<gene>
    <name evidence="1" type="ORF">GCM10022224_059710</name>
</gene>
<proteinExistence type="predicted"/>
<comment type="caution">
    <text evidence="1">The sequence shown here is derived from an EMBL/GenBank/DDBJ whole genome shotgun (WGS) entry which is preliminary data.</text>
</comment>
<protein>
    <submittedName>
        <fullName evidence="1">Helix-turn-helix domain-containing protein</fullName>
    </submittedName>
</protein>
<sequence>MSGDDSARTALARRLRELREGHWPDLRVTQAQLREALGVSVPLISSWESTHAIKVPPLHRLEKYAAFFATRRSVANGRARVLPLAELTAGEREEQRGLLAELTRLRQTTLRALASGESAEPAPGDDVFRHNPWRFPDGEPITIICSQLPEDQRAKIPYASPETADYIEHYKYSDLDSLFELHGHLRAANPRSLVTLRAPEDLRSDDFTTHLALLGGVDYNQVTASMLRRMELPVRQVADWEGALGPYFEVDEGHDTRRHYSVRTGSGANVRLLEDVALFYRGVNPNNVERTLTICNGMYGRGVYGAVRALTDERFRDRNAAYLRRRFGNASSYSMLTRVRIEGQAVVTPDWTLESMRLHEWSEPAHGD</sequence>
<dbReference type="SUPFAM" id="SSF47413">
    <property type="entry name" value="lambda repressor-like DNA-binding domains"/>
    <property type="match status" value="1"/>
</dbReference>
<accession>A0ABP7CEW9</accession>
<dbReference type="CDD" id="cd00093">
    <property type="entry name" value="HTH_XRE"/>
    <property type="match status" value="1"/>
</dbReference>
<organism evidence="1 2">
    <name type="scientific">Nonomuraea antimicrobica</name>
    <dbReference type="NCBI Taxonomy" id="561173"/>
    <lineage>
        <taxon>Bacteria</taxon>
        <taxon>Bacillati</taxon>
        <taxon>Actinomycetota</taxon>
        <taxon>Actinomycetes</taxon>
        <taxon>Streptosporangiales</taxon>
        <taxon>Streptosporangiaceae</taxon>
        <taxon>Nonomuraea</taxon>
    </lineage>
</organism>
<dbReference type="Gene3D" id="1.10.260.40">
    <property type="entry name" value="lambda repressor-like DNA-binding domains"/>
    <property type="match status" value="1"/>
</dbReference>
<name>A0ABP7CEW9_9ACTN</name>
<evidence type="ECO:0000313" key="1">
    <source>
        <dbReference type="EMBL" id="GAA3686827.1"/>
    </source>
</evidence>
<dbReference type="EMBL" id="BAAAZP010000103">
    <property type="protein sequence ID" value="GAA3686827.1"/>
    <property type="molecule type" value="Genomic_DNA"/>
</dbReference>
<keyword evidence="2" id="KW-1185">Reference proteome</keyword>
<dbReference type="InterPro" id="IPR010982">
    <property type="entry name" value="Lambda_DNA-bd_dom_sf"/>
</dbReference>
<dbReference type="InterPro" id="IPR001387">
    <property type="entry name" value="Cro/C1-type_HTH"/>
</dbReference>
<evidence type="ECO:0000313" key="2">
    <source>
        <dbReference type="Proteomes" id="UP001500902"/>
    </source>
</evidence>
<dbReference type="Proteomes" id="UP001500902">
    <property type="component" value="Unassembled WGS sequence"/>
</dbReference>